<feature type="transmembrane region" description="Helical" evidence="1">
    <location>
        <begin position="36"/>
        <end position="57"/>
    </location>
</feature>
<protein>
    <submittedName>
        <fullName evidence="2">Glucan phosphoethanolaminetransferase (Alkaline phosphatase superfamily)</fullName>
    </submittedName>
</protein>
<dbReference type="Proteomes" id="UP001225034">
    <property type="component" value="Unassembled WGS sequence"/>
</dbReference>
<keyword evidence="1" id="KW-0812">Transmembrane</keyword>
<keyword evidence="1" id="KW-1133">Transmembrane helix</keyword>
<organism evidence="2 3">
    <name type="scientific">Alkalicoccobacillus murimartini</name>
    <dbReference type="NCBI Taxonomy" id="171685"/>
    <lineage>
        <taxon>Bacteria</taxon>
        <taxon>Bacillati</taxon>
        <taxon>Bacillota</taxon>
        <taxon>Bacilli</taxon>
        <taxon>Bacillales</taxon>
        <taxon>Bacillaceae</taxon>
        <taxon>Alkalicoccobacillus</taxon>
    </lineage>
</organism>
<keyword evidence="1" id="KW-0472">Membrane</keyword>
<reference evidence="2 3" key="1">
    <citation type="submission" date="2023-07" db="EMBL/GenBank/DDBJ databases">
        <title>Genomic Encyclopedia of Type Strains, Phase IV (KMG-IV): sequencing the most valuable type-strain genomes for metagenomic binning, comparative biology and taxonomic classification.</title>
        <authorList>
            <person name="Goeker M."/>
        </authorList>
    </citation>
    <scope>NUCLEOTIDE SEQUENCE [LARGE SCALE GENOMIC DNA]</scope>
    <source>
        <strain evidence="2 3">DSM 19154</strain>
    </source>
</reference>
<feature type="transmembrane region" description="Helical" evidence="1">
    <location>
        <begin position="6"/>
        <end position="24"/>
    </location>
</feature>
<keyword evidence="3" id="KW-1185">Reference proteome</keyword>
<name>A0ABT9YGD3_9BACI</name>
<dbReference type="RefSeq" id="WP_306981814.1">
    <property type="nucleotide sequence ID" value="NZ_JAUSUA010000002.1"/>
</dbReference>
<proteinExistence type="predicted"/>
<evidence type="ECO:0000313" key="3">
    <source>
        <dbReference type="Proteomes" id="UP001225034"/>
    </source>
</evidence>
<evidence type="ECO:0000256" key="1">
    <source>
        <dbReference type="SAM" id="Phobius"/>
    </source>
</evidence>
<comment type="caution">
    <text evidence="2">The sequence shown here is derived from an EMBL/GenBank/DDBJ whole genome shotgun (WGS) entry which is preliminary data.</text>
</comment>
<accession>A0ABT9YGD3</accession>
<sequence>MSENAIKVHVLIRLLFALFLTVFFNSARQVGVDYSIISSILLGIFFTMLLIAGLASLKMGYRAAGVVDLSTAVAVLGLGVLL</sequence>
<dbReference type="EMBL" id="JAUSUA010000002">
    <property type="protein sequence ID" value="MDQ0206928.1"/>
    <property type="molecule type" value="Genomic_DNA"/>
</dbReference>
<gene>
    <name evidence="2" type="ORF">J2S05_001727</name>
</gene>
<evidence type="ECO:0000313" key="2">
    <source>
        <dbReference type="EMBL" id="MDQ0206928.1"/>
    </source>
</evidence>